<dbReference type="Pfam" id="PF13602">
    <property type="entry name" value="ADH_zinc_N_2"/>
    <property type="match status" value="1"/>
</dbReference>
<evidence type="ECO:0000256" key="2">
    <source>
        <dbReference type="ARBA" id="ARBA00023002"/>
    </source>
</evidence>
<evidence type="ECO:0000313" key="4">
    <source>
        <dbReference type="EMBL" id="OCH22167.1"/>
    </source>
</evidence>
<keyword evidence="2" id="KW-0560">Oxidoreductase</keyword>
<dbReference type="Proteomes" id="UP000093523">
    <property type="component" value="Unassembled WGS sequence"/>
</dbReference>
<dbReference type="SUPFAM" id="SSF51735">
    <property type="entry name" value="NAD(P)-binding Rossmann-fold domains"/>
    <property type="match status" value="1"/>
</dbReference>
<dbReference type="Gene3D" id="3.40.50.720">
    <property type="entry name" value="NAD(P)-binding Rossmann-like Domain"/>
    <property type="match status" value="1"/>
</dbReference>
<dbReference type="PANTHER" id="PTHR48106:SF2">
    <property type="entry name" value="ZN2+-BINDING DEHYDROGENASE"/>
    <property type="match status" value="1"/>
</dbReference>
<feature type="domain" description="Enoyl reductase (ER)" evidence="3">
    <location>
        <begin position="9"/>
        <end position="324"/>
    </location>
</feature>
<dbReference type="PANTHER" id="PTHR48106">
    <property type="entry name" value="QUINONE OXIDOREDUCTASE PIG3-RELATED"/>
    <property type="match status" value="1"/>
</dbReference>
<dbReference type="STRING" id="688.A6E04_09980"/>
<comment type="caution">
    <text evidence="4">The sequence shown here is derived from an EMBL/GenBank/DDBJ whole genome shotgun (WGS) entry which is preliminary data.</text>
</comment>
<dbReference type="SMART" id="SM00829">
    <property type="entry name" value="PKS_ER"/>
    <property type="match status" value="1"/>
</dbReference>
<dbReference type="InterPro" id="IPR036291">
    <property type="entry name" value="NAD(P)-bd_dom_sf"/>
</dbReference>
<dbReference type="AlphaFoldDB" id="A0A1B9P1I6"/>
<dbReference type="CDD" id="cd05282">
    <property type="entry name" value="ETR_like"/>
    <property type="match status" value="1"/>
</dbReference>
<evidence type="ECO:0000256" key="1">
    <source>
        <dbReference type="ARBA" id="ARBA00022857"/>
    </source>
</evidence>
<reference evidence="4 5" key="1">
    <citation type="submission" date="2016-06" db="EMBL/GenBank/DDBJ databases">
        <authorList>
            <person name="Kjaerup R.B."/>
            <person name="Dalgaard T.S."/>
            <person name="Juul-Madsen H.R."/>
        </authorList>
    </citation>
    <scope>NUCLEOTIDE SEQUENCE [LARGE SCALE GENOMIC DNA]</scope>
    <source>
        <strain evidence="4 5">1S159</strain>
    </source>
</reference>
<dbReference type="OrthoDB" id="9788224at2"/>
<dbReference type="GO" id="GO:0016651">
    <property type="term" value="F:oxidoreductase activity, acting on NAD(P)H"/>
    <property type="evidence" value="ECO:0007669"/>
    <property type="project" value="TreeGrafter"/>
</dbReference>
<organism evidence="4 5">
    <name type="scientific">Aliivibrio logei</name>
    <name type="common">Vibrio logei</name>
    <dbReference type="NCBI Taxonomy" id="688"/>
    <lineage>
        <taxon>Bacteria</taxon>
        <taxon>Pseudomonadati</taxon>
        <taxon>Pseudomonadota</taxon>
        <taxon>Gammaproteobacteria</taxon>
        <taxon>Vibrionales</taxon>
        <taxon>Vibrionaceae</taxon>
        <taxon>Aliivibrio</taxon>
    </lineage>
</organism>
<gene>
    <name evidence="4" type="ORF">A6E04_09980</name>
</gene>
<protein>
    <submittedName>
        <fullName evidence="4">Quinone oxidoreductase</fullName>
    </submittedName>
</protein>
<proteinExistence type="predicted"/>
<dbReference type="InterPro" id="IPR020843">
    <property type="entry name" value="ER"/>
</dbReference>
<dbReference type="Gene3D" id="3.90.180.10">
    <property type="entry name" value="Medium-chain alcohol dehydrogenases, catalytic domain"/>
    <property type="match status" value="1"/>
</dbReference>
<dbReference type="EMBL" id="MAJU01000008">
    <property type="protein sequence ID" value="OCH22167.1"/>
    <property type="molecule type" value="Genomic_DNA"/>
</dbReference>
<dbReference type="RefSeq" id="WP_065610763.1">
    <property type="nucleotide sequence ID" value="NZ_CAWMPN010000008.1"/>
</dbReference>
<accession>A0A1B9P1I6</accession>
<dbReference type="InterPro" id="IPR011032">
    <property type="entry name" value="GroES-like_sf"/>
</dbReference>
<evidence type="ECO:0000259" key="3">
    <source>
        <dbReference type="SMART" id="SM00829"/>
    </source>
</evidence>
<evidence type="ECO:0000313" key="5">
    <source>
        <dbReference type="Proteomes" id="UP000093523"/>
    </source>
</evidence>
<dbReference type="SUPFAM" id="SSF50129">
    <property type="entry name" value="GroES-like"/>
    <property type="match status" value="1"/>
</dbReference>
<dbReference type="GO" id="GO:0070402">
    <property type="term" value="F:NADPH binding"/>
    <property type="evidence" value="ECO:0007669"/>
    <property type="project" value="TreeGrafter"/>
</dbReference>
<keyword evidence="1" id="KW-0521">NADP</keyword>
<dbReference type="InterPro" id="IPR013154">
    <property type="entry name" value="ADH-like_N"/>
</dbReference>
<name>A0A1B9P1I6_ALILO</name>
<sequence>MRAIVHQFGLAPESITVEPYTSKPLTPFQIQLKMRYSTINPSDLITISGAYRSRIPLPFIPGFEGLGIIKERYDSHSAFSIGDRVLPIGSAGAWQHYRNIDEKWCFTIPNQLSDEQAATSYINPMTAWLIVSERLRRHKEMTLVINAANSAIGLILIRMLNHLGITPIALVRRDNTEADFEGCNVRSIINIQNRDSVQQLLESKQSTGIDAVLDCVGGIEALQLSHLLKEGGQFINYGLLSGKPIPPTFWRERSDIDFSYFHLRQWIHSSEKNIIQEKLNEVMLLVYSGIADTIISAHFSLNDIHKAITYIQDKKKTKKGKILITF</sequence>
<dbReference type="Pfam" id="PF08240">
    <property type="entry name" value="ADH_N"/>
    <property type="match status" value="1"/>
</dbReference>